<evidence type="ECO:0000259" key="2">
    <source>
        <dbReference type="Pfam" id="PF13472"/>
    </source>
</evidence>
<gene>
    <name evidence="3" type="ORF">KT71_09827</name>
</gene>
<evidence type="ECO:0000313" key="4">
    <source>
        <dbReference type="Proteomes" id="UP000019205"/>
    </source>
</evidence>
<dbReference type="Pfam" id="PF13472">
    <property type="entry name" value="Lipase_GDSL_2"/>
    <property type="match status" value="1"/>
</dbReference>
<dbReference type="InterPro" id="IPR036514">
    <property type="entry name" value="SGNH_hydro_sf"/>
</dbReference>
<dbReference type="InterPro" id="IPR013830">
    <property type="entry name" value="SGNH_hydro"/>
</dbReference>
<evidence type="ECO:0000256" key="1">
    <source>
        <dbReference type="SAM" id="Phobius"/>
    </source>
</evidence>
<name>A4A546_9GAMM</name>
<organism evidence="3 4">
    <name type="scientific">Congregibacter litoralis KT71</name>
    <dbReference type="NCBI Taxonomy" id="314285"/>
    <lineage>
        <taxon>Bacteria</taxon>
        <taxon>Pseudomonadati</taxon>
        <taxon>Pseudomonadota</taxon>
        <taxon>Gammaproteobacteria</taxon>
        <taxon>Cellvibrionales</taxon>
        <taxon>Halieaceae</taxon>
        <taxon>Congregibacter</taxon>
    </lineage>
</organism>
<proteinExistence type="predicted"/>
<dbReference type="HOGENOM" id="CLU_1265160_0_0_6"/>
<dbReference type="OrthoDB" id="9790057at2"/>
<keyword evidence="1" id="KW-0472">Membrane</keyword>
<dbReference type="AlphaFoldDB" id="A4A546"/>
<dbReference type="STRING" id="314285.KT71_09827"/>
<feature type="transmembrane region" description="Helical" evidence="1">
    <location>
        <begin position="7"/>
        <end position="27"/>
    </location>
</feature>
<dbReference type="Proteomes" id="UP000019205">
    <property type="component" value="Chromosome"/>
</dbReference>
<dbReference type="GO" id="GO:0016788">
    <property type="term" value="F:hydrolase activity, acting on ester bonds"/>
    <property type="evidence" value="ECO:0007669"/>
    <property type="project" value="UniProtKB-ARBA"/>
</dbReference>
<keyword evidence="1" id="KW-1133">Transmembrane helix</keyword>
<dbReference type="EMBL" id="AAOA02000003">
    <property type="protein sequence ID" value="EAQ98917.1"/>
    <property type="molecule type" value="Genomic_DNA"/>
</dbReference>
<dbReference type="eggNOG" id="COG2755">
    <property type="taxonomic scope" value="Bacteria"/>
</dbReference>
<reference evidence="3 4" key="2">
    <citation type="journal article" date="2009" name="PLoS ONE">
        <title>The photosynthetic apparatus and its regulation in the aerobic gammaproteobacterium Congregibacter litoralis gen. nov., sp. nov.</title>
        <authorList>
            <person name="Spring S."/>
            <person name="Lunsdorf H."/>
            <person name="Fuchs B.M."/>
            <person name="Tindall B.J."/>
        </authorList>
    </citation>
    <scope>NUCLEOTIDE SEQUENCE [LARGE SCALE GENOMIC DNA]</scope>
    <source>
        <strain evidence="3">KT71</strain>
    </source>
</reference>
<sequence>MIYTITTSFRIALTVSSVVALIALYTYKSDDADRSRHLFLIQDLAGGTYTTLLVGTSTIRRIPFNALAECRPFRLRGLNSALLIDVSLYMSAIKPDDQVHTILLYAGENDLSNGKKFYDIQEKFTELLNMLEKKFSRAKIIIIGLKFSTARKAAWPEFRQFNAFAKQWASANSRGNYIDTAWSEEENASAFFEEDGVHLNDRGYRKLLPTITEACKAI</sequence>
<keyword evidence="1" id="KW-0812">Transmembrane</keyword>
<dbReference type="Gene3D" id="3.40.50.1110">
    <property type="entry name" value="SGNH hydrolase"/>
    <property type="match status" value="1"/>
</dbReference>
<protein>
    <submittedName>
        <fullName evidence="3">Lysophospholipase L1</fullName>
    </submittedName>
</protein>
<evidence type="ECO:0000313" key="3">
    <source>
        <dbReference type="EMBL" id="EAQ98917.1"/>
    </source>
</evidence>
<comment type="caution">
    <text evidence="3">The sequence shown here is derived from an EMBL/GenBank/DDBJ whole genome shotgun (WGS) entry which is preliminary data.</text>
</comment>
<dbReference type="SUPFAM" id="SSF52266">
    <property type="entry name" value="SGNH hydrolase"/>
    <property type="match status" value="1"/>
</dbReference>
<keyword evidence="4" id="KW-1185">Reference proteome</keyword>
<feature type="domain" description="SGNH hydrolase-type esterase" evidence="2">
    <location>
        <begin position="93"/>
        <end position="205"/>
    </location>
</feature>
<reference evidence="3 4" key="1">
    <citation type="journal article" date="2007" name="Proc. Natl. Acad. Sci. U.S.A.">
        <title>Characterization of a marine gammaproteobacterium capable of aerobic anoxygenic photosynthesis.</title>
        <authorList>
            <person name="Fuchs B.M."/>
            <person name="Spring S."/>
            <person name="Teeling H."/>
            <person name="Quast C."/>
            <person name="Wulf J."/>
            <person name="Schattenhofer M."/>
            <person name="Yan S."/>
            <person name="Ferriera S."/>
            <person name="Johnson J."/>
            <person name="Glockner F.O."/>
            <person name="Amann R."/>
        </authorList>
    </citation>
    <scope>NUCLEOTIDE SEQUENCE [LARGE SCALE GENOMIC DNA]</scope>
    <source>
        <strain evidence="3">KT71</strain>
    </source>
</reference>
<accession>A4A546</accession>